<evidence type="ECO:0000313" key="2">
    <source>
        <dbReference type="Proteomes" id="UP000642748"/>
    </source>
</evidence>
<reference evidence="1" key="1">
    <citation type="submission" date="2021-01" db="EMBL/GenBank/DDBJ databases">
        <title>Whole genome shotgun sequence of Rugosimonospora africana NBRC 104875.</title>
        <authorList>
            <person name="Komaki H."/>
            <person name="Tamura T."/>
        </authorList>
    </citation>
    <scope>NUCLEOTIDE SEQUENCE</scope>
    <source>
        <strain evidence="1">NBRC 104875</strain>
    </source>
</reference>
<accession>A0A8J3VWL0</accession>
<dbReference type="Proteomes" id="UP000642748">
    <property type="component" value="Unassembled WGS sequence"/>
</dbReference>
<comment type="caution">
    <text evidence="1">The sequence shown here is derived from an EMBL/GenBank/DDBJ whole genome shotgun (WGS) entry which is preliminary data.</text>
</comment>
<dbReference type="AlphaFoldDB" id="A0A8J3VWL0"/>
<gene>
    <name evidence="1" type="ORF">Raf01_90650</name>
</gene>
<protein>
    <submittedName>
        <fullName evidence="1">Uncharacterized protein</fullName>
    </submittedName>
</protein>
<name>A0A8J3VWL0_9ACTN</name>
<evidence type="ECO:0000313" key="1">
    <source>
        <dbReference type="EMBL" id="GIH20893.1"/>
    </source>
</evidence>
<keyword evidence="2" id="KW-1185">Reference proteome</keyword>
<proteinExistence type="predicted"/>
<organism evidence="1 2">
    <name type="scientific">Rugosimonospora africana</name>
    <dbReference type="NCBI Taxonomy" id="556532"/>
    <lineage>
        <taxon>Bacteria</taxon>
        <taxon>Bacillati</taxon>
        <taxon>Actinomycetota</taxon>
        <taxon>Actinomycetes</taxon>
        <taxon>Micromonosporales</taxon>
        <taxon>Micromonosporaceae</taxon>
        <taxon>Rugosimonospora</taxon>
    </lineage>
</organism>
<dbReference type="EMBL" id="BONZ01000109">
    <property type="protein sequence ID" value="GIH20893.1"/>
    <property type="molecule type" value="Genomic_DNA"/>
</dbReference>
<sequence>MSVTRPRSLASEIGRTRHLMRRIKKHLDDLTEDERAQIQDAVTLTRRTRPAVSLGMPTIRPRS</sequence>